<name>A0AAN7PLE3_9COLE</name>
<gene>
    <name evidence="2" type="ORF">RN001_006690</name>
</gene>
<feature type="coiled-coil region" evidence="1">
    <location>
        <begin position="37"/>
        <end position="78"/>
    </location>
</feature>
<keyword evidence="3" id="KW-1185">Reference proteome</keyword>
<accession>A0AAN7PLE3</accession>
<evidence type="ECO:0008006" key="4">
    <source>
        <dbReference type="Google" id="ProtNLM"/>
    </source>
</evidence>
<dbReference type="Gene3D" id="3.30.70.1820">
    <property type="entry name" value="L1 transposable element, RRM domain"/>
    <property type="match status" value="1"/>
</dbReference>
<protein>
    <recommendedName>
        <fullName evidence="4">Zinc finger DNA binding protein</fullName>
    </recommendedName>
</protein>
<reference evidence="3" key="1">
    <citation type="submission" date="2023-01" db="EMBL/GenBank/DDBJ databases">
        <title>Key to firefly adult light organ development and bioluminescence: homeobox transcription factors regulate luciferase expression and transportation to peroxisome.</title>
        <authorList>
            <person name="Fu X."/>
        </authorList>
    </citation>
    <scope>NUCLEOTIDE SEQUENCE [LARGE SCALE GENOMIC DNA]</scope>
</reference>
<organism evidence="2 3">
    <name type="scientific">Aquatica leii</name>
    <dbReference type="NCBI Taxonomy" id="1421715"/>
    <lineage>
        <taxon>Eukaryota</taxon>
        <taxon>Metazoa</taxon>
        <taxon>Ecdysozoa</taxon>
        <taxon>Arthropoda</taxon>
        <taxon>Hexapoda</taxon>
        <taxon>Insecta</taxon>
        <taxon>Pterygota</taxon>
        <taxon>Neoptera</taxon>
        <taxon>Endopterygota</taxon>
        <taxon>Coleoptera</taxon>
        <taxon>Polyphaga</taxon>
        <taxon>Elateriformia</taxon>
        <taxon>Elateroidea</taxon>
        <taxon>Lampyridae</taxon>
        <taxon>Luciolinae</taxon>
        <taxon>Aquatica</taxon>
    </lineage>
</organism>
<proteinExistence type="predicted"/>
<sequence>MVFTQAQKTDISEITKSVLCDVDFLKIIADKVSELVMIRIEDKMNQLLTKCDNMEKTIKNYETDNEILRNKLDDLEQYTRRNSLRIWGIKEERNENVENQVLNVCNNQLGLTLSNNDIDRCHRIGMQGNKTRPIIVKFIGYRQRAMVFSAKKKLKGTGVQIREDLTKNRATLLHCASERLGLKTTWTFDGIVIVNKDNRKVRLKNLKDLENMNLI</sequence>
<comment type="caution">
    <text evidence="2">The sequence shown here is derived from an EMBL/GenBank/DDBJ whole genome shotgun (WGS) entry which is preliminary data.</text>
</comment>
<keyword evidence="1" id="KW-0175">Coiled coil</keyword>
<dbReference type="Proteomes" id="UP001353858">
    <property type="component" value="Unassembled WGS sequence"/>
</dbReference>
<dbReference type="PANTHER" id="PTHR11505">
    <property type="entry name" value="L1 TRANSPOSABLE ELEMENT-RELATED"/>
    <property type="match status" value="1"/>
</dbReference>
<dbReference type="EMBL" id="JARPUR010000002">
    <property type="protein sequence ID" value="KAK4883371.1"/>
    <property type="molecule type" value="Genomic_DNA"/>
</dbReference>
<evidence type="ECO:0000313" key="3">
    <source>
        <dbReference type="Proteomes" id="UP001353858"/>
    </source>
</evidence>
<evidence type="ECO:0000256" key="1">
    <source>
        <dbReference type="SAM" id="Coils"/>
    </source>
</evidence>
<dbReference type="AlphaFoldDB" id="A0AAN7PLE3"/>
<dbReference type="InterPro" id="IPR004244">
    <property type="entry name" value="Transposase_22"/>
</dbReference>
<evidence type="ECO:0000313" key="2">
    <source>
        <dbReference type="EMBL" id="KAK4883371.1"/>
    </source>
</evidence>